<dbReference type="AlphaFoldDB" id="A0A391NL48"/>
<gene>
    <name evidence="2" type="ORF">KIPB_004942</name>
</gene>
<organism evidence="2 3">
    <name type="scientific">Kipferlia bialata</name>
    <dbReference type="NCBI Taxonomy" id="797122"/>
    <lineage>
        <taxon>Eukaryota</taxon>
        <taxon>Metamonada</taxon>
        <taxon>Carpediemonas-like organisms</taxon>
        <taxon>Kipferlia</taxon>
    </lineage>
</organism>
<feature type="compositionally biased region" description="Polar residues" evidence="1">
    <location>
        <begin position="191"/>
        <end position="205"/>
    </location>
</feature>
<evidence type="ECO:0008006" key="4">
    <source>
        <dbReference type="Google" id="ProtNLM"/>
    </source>
</evidence>
<protein>
    <recommendedName>
        <fullName evidence="4">FMR1-interacting protein 1 conserved domain-containing protein</fullName>
    </recommendedName>
</protein>
<name>A0A391NL48_9EUKA</name>
<feature type="region of interest" description="Disordered" evidence="1">
    <location>
        <begin position="1"/>
        <end position="86"/>
    </location>
</feature>
<accession>A0A391NL48</accession>
<comment type="caution">
    <text evidence="2">The sequence shown here is derived from an EMBL/GenBank/DDBJ whole genome shotgun (WGS) entry which is preliminary data.</text>
</comment>
<keyword evidence="3" id="KW-1185">Reference proteome</keyword>
<dbReference type="Proteomes" id="UP000265618">
    <property type="component" value="Unassembled WGS sequence"/>
</dbReference>
<sequence>WIMERKKNFPSAARQRQRQQEREAKASSGALSRDPSAAKGHIACETAVVAEEPRVRPNKAGGPGEKRKGKGKRRGPPLNVVKETPPLYERLIHRQHMAQRSMLLSALLYTQQHGWLQGEREDSESESESGSGSESSDDSSSDSSSYSYESETEEEEEHDAGDAETEGKVPNSIPETPEPVQAELDIIDTESLPNSDSGGHQPPNQ</sequence>
<feature type="region of interest" description="Disordered" evidence="1">
    <location>
        <begin position="115"/>
        <end position="205"/>
    </location>
</feature>
<dbReference type="EMBL" id="BDIP01001107">
    <property type="protein sequence ID" value="GCA62657.1"/>
    <property type="molecule type" value="Genomic_DNA"/>
</dbReference>
<evidence type="ECO:0000256" key="1">
    <source>
        <dbReference type="SAM" id="MobiDB-lite"/>
    </source>
</evidence>
<evidence type="ECO:0000313" key="3">
    <source>
        <dbReference type="Proteomes" id="UP000265618"/>
    </source>
</evidence>
<proteinExistence type="predicted"/>
<feature type="non-terminal residue" evidence="2">
    <location>
        <position position="1"/>
    </location>
</feature>
<feature type="compositionally biased region" description="Acidic residues" evidence="1">
    <location>
        <begin position="150"/>
        <end position="164"/>
    </location>
</feature>
<reference evidence="2 3" key="1">
    <citation type="journal article" date="2018" name="PLoS ONE">
        <title>The draft genome of Kipferlia bialata reveals reductive genome evolution in fornicate parasites.</title>
        <authorList>
            <person name="Tanifuji G."/>
            <person name="Takabayashi S."/>
            <person name="Kume K."/>
            <person name="Takagi M."/>
            <person name="Nakayama T."/>
            <person name="Kamikawa R."/>
            <person name="Inagaki Y."/>
            <person name="Hashimoto T."/>
        </authorList>
    </citation>
    <scope>NUCLEOTIDE SEQUENCE [LARGE SCALE GENOMIC DNA]</scope>
    <source>
        <strain evidence="2">NY0173</strain>
    </source>
</reference>
<evidence type="ECO:0000313" key="2">
    <source>
        <dbReference type="EMBL" id="GCA62657.1"/>
    </source>
</evidence>